<dbReference type="GO" id="GO:0031902">
    <property type="term" value="C:late endosome membrane"/>
    <property type="evidence" value="ECO:0007669"/>
    <property type="project" value="TreeGrafter"/>
</dbReference>
<dbReference type="PROSITE" id="PS51407">
    <property type="entry name" value="LAMP_3"/>
    <property type="match status" value="1"/>
</dbReference>
<feature type="compositionally biased region" description="Polar residues" evidence="9">
    <location>
        <begin position="39"/>
        <end position="51"/>
    </location>
</feature>
<evidence type="ECO:0000256" key="9">
    <source>
        <dbReference type="SAM" id="MobiDB-lite"/>
    </source>
</evidence>
<evidence type="ECO:0000256" key="2">
    <source>
        <dbReference type="ARBA" id="ARBA00022692"/>
    </source>
</evidence>
<evidence type="ECO:0000256" key="3">
    <source>
        <dbReference type="ARBA" id="ARBA00022729"/>
    </source>
</evidence>
<keyword evidence="8" id="KW-0458">Lysosome</keyword>
<comment type="subcellular location">
    <subcellularLocation>
        <location evidence="1">Endosome membrane</location>
        <topology evidence="1">Single-pass type I membrane protein</topology>
    </subcellularLocation>
    <subcellularLocation>
        <location evidence="8">Lysosome membrane</location>
        <topology evidence="8">Single-pass type I membrane protein</topology>
    </subcellularLocation>
</comment>
<evidence type="ECO:0000256" key="11">
    <source>
        <dbReference type="SAM" id="SignalP"/>
    </source>
</evidence>
<feature type="domain" description="Lysosome-associated membrane glycoprotein 2-like luminal" evidence="12">
    <location>
        <begin position="196"/>
        <end position="334"/>
    </location>
</feature>
<protein>
    <submittedName>
        <fullName evidence="14 15">Lysosome-associated membrane glycoprotein 3</fullName>
    </submittedName>
</protein>
<comment type="similarity">
    <text evidence="8">Belongs to the LAMP family.</text>
</comment>
<evidence type="ECO:0000256" key="6">
    <source>
        <dbReference type="ARBA" id="ARBA00023136"/>
    </source>
</evidence>
<organism evidence="13 14">
    <name type="scientific">Alligator sinensis</name>
    <name type="common">Chinese alligator</name>
    <dbReference type="NCBI Taxonomy" id="38654"/>
    <lineage>
        <taxon>Eukaryota</taxon>
        <taxon>Metazoa</taxon>
        <taxon>Chordata</taxon>
        <taxon>Craniata</taxon>
        <taxon>Vertebrata</taxon>
        <taxon>Euteleostomi</taxon>
        <taxon>Archelosauria</taxon>
        <taxon>Archosauria</taxon>
        <taxon>Crocodylia</taxon>
        <taxon>Alligatoridae</taxon>
        <taxon>Alligatorinae</taxon>
        <taxon>Alligator</taxon>
    </lineage>
</organism>
<feature type="transmembrane region" description="Helical" evidence="10">
    <location>
        <begin position="354"/>
        <end position="376"/>
    </location>
</feature>
<feature type="disulfide bond" evidence="8">
    <location>
        <begin position="308"/>
        <end position="345"/>
    </location>
</feature>
<keyword evidence="5 10" id="KW-1133">Transmembrane helix</keyword>
<dbReference type="KEGG" id="asn:102384003"/>
<proteinExistence type="inferred from homology"/>
<feature type="region of interest" description="Disordered" evidence="9">
    <location>
        <begin position="36"/>
        <end position="56"/>
    </location>
</feature>
<dbReference type="AlphaFoldDB" id="A0A1U7RMY1"/>
<gene>
    <name evidence="14 15" type="primary">LAMP3</name>
</gene>
<keyword evidence="13" id="KW-1185">Reference proteome</keyword>
<evidence type="ECO:0000313" key="15">
    <source>
        <dbReference type="RefSeq" id="XP_006017196.1"/>
    </source>
</evidence>
<evidence type="ECO:0000256" key="7">
    <source>
        <dbReference type="ARBA" id="ARBA00023180"/>
    </source>
</evidence>
<evidence type="ECO:0000313" key="14">
    <source>
        <dbReference type="RefSeq" id="XP_006017195.1"/>
    </source>
</evidence>
<dbReference type="GO" id="GO:0005886">
    <property type="term" value="C:plasma membrane"/>
    <property type="evidence" value="ECO:0007669"/>
    <property type="project" value="TreeGrafter"/>
</dbReference>
<dbReference type="RefSeq" id="XP_006017195.1">
    <property type="nucleotide sequence ID" value="XM_006017133.2"/>
</dbReference>
<feature type="compositionally biased region" description="Low complexity" evidence="9">
    <location>
        <begin position="146"/>
        <end position="187"/>
    </location>
</feature>
<dbReference type="CTD" id="27074"/>
<dbReference type="STRING" id="38654.A0A1U7RMY1"/>
<dbReference type="PANTHER" id="PTHR11506:SF30">
    <property type="entry name" value="LYSOSOME-ASSOCIATED MEMBRANE GLYCOPROTEIN 3"/>
    <property type="match status" value="1"/>
</dbReference>
<keyword evidence="7" id="KW-0325">Glycoprotein</keyword>
<evidence type="ECO:0000256" key="4">
    <source>
        <dbReference type="ARBA" id="ARBA00022753"/>
    </source>
</evidence>
<feature type="signal peptide" evidence="11">
    <location>
        <begin position="1"/>
        <end position="26"/>
    </location>
</feature>
<dbReference type="OrthoDB" id="9428839at2759"/>
<comment type="caution">
    <text evidence="8">Lacks conserved residue(s) required for the propagation of feature annotation.</text>
</comment>
<keyword evidence="3 11" id="KW-0732">Signal</keyword>
<reference evidence="14 15" key="1">
    <citation type="submission" date="2025-04" db="UniProtKB">
        <authorList>
            <consortium name="RefSeq"/>
        </authorList>
    </citation>
    <scope>IDENTIFICATION</scope>
</reference>
<evidence type="ECO:0000313" key="13">
    <source>
        <dbReference type="Proteomes" id="UP000189705"/>
    </source>
</evidence>
<dbReference type="InterPro" id="IPR048528">
    <property type="entry name" value="Lamp2-like_luminal"/>
</dbReference>
<dbReference type="GeneID" id="102384003"/>
<dbReference type="InterPro" id="IPR002000">
    <property type="entry name" value="Lysosome-assoc_membr_glycop"/>
</dbReference>
<dbReference type="Pfam" id="PF01299">
    <property type="entry name" value="Lamp2-like_luminal"/>
    <property type="match status" value="1"/>
</dbReference>
<keyword evidence="8" id="KW-1015">Disulfide bond</keyword>
<evidence type="ECO:0000256" key="10">
    <source>
        <dbReference type="SAM" id="Phobius"/>
    </source>
</evidence>
<dbReference type="PANTHER" id="PTHR11506">
    <property type="entry name" value="LYSOSOME-ASSOCIATED MEMBRANE GLYCOPROTEIN"/>
    <property type="match status" value="1"/>
</dbReference>
<dbReference type="RefSeq" id="XP_006017196.1">
    <property type="nucleotide sequence ID" value="XM_006017134.3"/>
</dbReference>
<dbReference type="Proteomes" id="UP000189705">
    <property type="component" value="Unplaced"/>
</dbReference>
<keyword evidence="2 8" id="KW-0812">Transmembrane</keyword>
<keyword evidence="4" id="KW-0967">Endosome</keyword>
<dbReference type="PRINTS" id="PR00336">
    <property type="entry name" value="LYSASSOCTDMP"/>
</dbReference>
<dbReference type="GO" id="GO:0005765">
    <property type="term" value="C:lysosomal membrane"/>
    <property type="evidence" value="ECO:0007669"/>
    <property type="project" value="UniProtKB-SubCell"/>
</dbReference>
<dbReference type="Gene3D" id="2.40.160.110">
    <property type="match status" value="1"/>
</dbReference>
<keyword evidence="6 8" id="KW-0472">Membrane</keyword>
<feature type="region of interest" description="Disordered" evidence="9">
    <location>
        <begin position="146"/>
        <end position="199"/>
    </location>
</feature>
<name>A0A1U7RMY1_ALLSI</name>
<sequence>MDIRVFKVVQLTLAWALLSGHDAVMATEPGVKPAFLRGTQPSSHHQSSTDASNTLLSSSTGLMTTTLLRTTAKQEQTATQIANHQLVTTASALNTMTDGRANVTQLTNQTTHAILTTDKNTTAMANQTVSHAVNITAASKITLKTTPKSTNQTTTHKTTKTTATTKKTTGHPRTQVTTPATTTAVPPTLAPHPSPPQTGNYSVTDGEMTCVLAVMGLGLIVHNTVKRDVGYFNIDPNMTQISGTCVMEESVITISFNGGTIRFTFLKKDPEYYVSELEANLEIPNEGSWKKIIIKPMFTTKLGDSFKCLSKQTVDLENHFQLIIVNMQLQAFKIVGNTFGKEEECPLDRNKNTVPVIVALSILAIVVIAFITILIARRKTNRGYERI</sequence>
<dbReference type="eggNOG" id="KOG4818">
    <property type="taxonomic scope" value="Eukaryota"/>
</dbReference>
<evidence type="ECO:0000256" key="5">
    <source>
        <dbReference type="ARBA" id="ARBA00022989"/>
    </source>
</evidence>
<feature type="chain" id="PRO_5010815534" evidence="11">
    <location>
        <begin position="27"/>
        <end position="387"/>
    </location>
</feature>
<evidence type="ECO:0000256" key="8">
    <source>
        <dbReference type="PROSITE-ProRule" id="PRU00740"/>
    </source>
</evidence>
<evidence type="ECO:0000259" key="12">
    <source>
        <dbReference type="Pfam" id="PF01299"/>
    </source>
</evidence>
<dbReference type="GO" id="GO:0072594">
    <property type="term" value="P:establishment of protein localization to organelle"/>
    <property type="evidence" value="ECO:0007669"/>
    <property type="project" value="TreeGrafter"/>
</dbReference>
<evidence type="ECO:0000256" key="1">
    <source>
        <dbReference type="ARBA" id="ARBA00004530"/>
    </source>
</evidence>
<accession>A0A1U7RMY1</accession>